<dbReference type="PANTHER" id="PTHR16220:SF0">
    <property type="entry name" value="WD REPEAT-CONTAINING PROTEIN WRAP73"/>
    <property type="match status" value="1"/>
</dbReference>
<dbReference type="InterPro" id="IPR052778">
    <property type="entry name" value="Centrosome-WD_assoc"/>
</dbReference>
<dbReference type="PANTHER" id="PTHR16220">
    <property type="entry name" value="WD REPEAT PROTEIN 8-RELATED"/>
    <property type="match status" value="1"/>
</dbReference>
<sequence length="174" mass="19354">MSPFVFFLPPVRVFSVSDCQWTCAIDEGLLPVVAASWAPDSLHIVTASDCGMRLSVWSLCATPAEDPLRLVVMRPKFPSAGRAFSPSGAFWAVCTRVDCKDFLEIFHVSQDWVKLRDFQVKTDDLQGLLWTPSETSLVVWDTPLLVSCRGPFATARKSDKQQSSELKINETGNK</sequence>
<name>A0A151H544_TOXGO</name>
<dbReference type="SUPFAM" id="SSF82171">
    <property type="entry name" value="DPP6 N-terminal domain-like"/>
    <property type="match status" value="1"/>
</dbReference>
<comment type="caution">
    <text evidence="1">The sequence shown here is derived from an EMBL/GenBank/DDBJ whole genome shotgun (WGS) entry which is preliminary data.</text>
</comment>
<accession>A0A151H544</accession>
<evidence type="ECO:0000313" key="2">
    <source>
        <dbReference type="Proteomes" id="UP000075225"/>
    </source>
</evidence>
<protein>
    <submittedName>
        <fullName evidence="1">WDR8 protein isoform 3 family protein</fullName>
    </submittedName>
</protein>
<dbReference type="AlphaFoldDB" id="A0A151H544"/>
<gene>
    <name evidence="1" type="ORF">TGPRC2_216980A</name>
</gene>
<evidence type="ECO:0000313" key="1">
    <source>
        <dbReference type="EMBL" id="KYK64465.1"/>
    </source>
</evidence>
<proteinExistence type="predicted"/>
<dbReference type="GO" id="GO:1990811">
    <property type="term" value="C:MWP complex"/>
    <property type="evidence" value="ECO:0007669"/>
    <property type="project" value="TreeGrafter"/>
</dbReference>
<dbReference type="EMBL" id="AHZP02002283">
    <property type="protein sequence ID" value="KYK64465.1"/>
    <property type="molecule type" value="Genomic_DNA"/>
</dbReference>
<reference evidence="2" key="1">
    <citation type="submission" date="2016-03" db="EMBL/GenBank/DDBJ databases">
        <authorList>
            <person name="Sibley D."/>
            <person name="Venepally P."/>
            <person name="Karamycheva S."/>
            <person name="Hadjithomas M."/>
            <person name="Khan A."/>
            <person name="Brunk B."/>
            <person name="Roos D."/>
            <person name="Caler E."/>
            <person name="Lorenzi H."/>
        </authorList>
    </citation>
    <scope>NUCLEOTIDE SEQUENCE [LARGE SCALE GENOMIC DNA]</scope>
    <source>
        <strain evidence="2">TgCatPRC2</strain>
    </source>
</reference>
<dbReference type="GO" id="GO:0005815">
    <property type="term" value="C:microtubule organizing center"/>
    <property type="evidence" value="ECO:0007669"/>
    <property type="project" value="TreeGrafter"/>
</dbReference>
<dbReference type="VEuPathDB" id="ToxoDB:TGPRC2_216980A"/>
<organism evidence="1 2">
    <name type="scientific">Toxoplasma gondii TgCatPRC2</name>
    <dbReference type="NCBI Taxonomy" id="1130821"/>
    <lineage>
        <taxon>Eukaryota</taxon>
        <taxon>Sar</taxon>
        <taxon>Alveolata</taxon>
        <taxon>Apicomplexa</taxon>
        <taxon>Conoidasida</taxon>
        <taxon>Coccidia</taxon>
        <taxon>Eucoccidiorida</taxon>
        <taxon>Eimeriorina</taxon>
        <taxon>Sarcocystidae</taxon>
        <taxon>Toxoplasma</taxon>
    </lineage>
</organism>
<dbReference type="Proteomes" id="UP000075225">
    <property type="component" value="Unassembled WGS sequence"/>
</dbReference>